<keyword evidence="2" id="KW-0479">Metal-binding</keyword>
<reference evidence="5" key="2">
    <citation type="submission" date="2020-05" db="EMBL/GenBank/DDBJ databases">
        <authorList>
            <person name="Kim H.-S."/>
            <person name="Proctor R.H."/>
            <person name="Brown D.W."/>
        </authorList>
    </citation>
    <scope>NUCLEOTIDE SEQUENCE</scope>
    <source>
        <strain evidence="5">NRRL 20472</strain>
    </source>
</reference>
<dbReference type="PANTHER" id="PTHR30502">
    <property type="entry name" value="2-KETO-3-DEOXY-L-RHAMNONATE ALDOLASE"/>
    <property type="match status" value="1"/>
</dbReference>
<evidence type="ECO:0000256" key="2">
    <source>
        <dbReference type="ARBA" id="ARBA00022723"/>
    </source>
</evidence>
<accession>A0A8H4TL52</accession>
<comment type="caution">
    <text evidence="5">The sequence shown here is derived from an EMBL/GenBank/DDBJ whole genome shotgun (WGS) entry which is preliminary data.</text>
</comment>
<dbReference type="GO" id="GO:0046872">
    <property type="term" value="F:metal ion binding"/>
    <property type="evidence" value="ECO:0007669"/>
    <property type="project" value="UniProtKB-KW"/>
</dbReference>
<dbReference type="EMBL" id="JABEXW010000646">
    <property type="protein sequence ID" value="KAF4960073.1"/>
    <property type="molecule type" value="Genomic_DNA"/>
</dbReference>
<sequence>MLACHNTLKTRTAAGQLCKALGVRLVTNPQVVQLAKNSSFDSLFIDLEHSTLSLSDAGILCGAGLALGITPFVRVPHQCGNGFIQKVLDAGAMGIIFPHIQSADEAKAAVTISKYPPQGCRSITGQLPALSLKSFPQPDVIRETNEHASTVFVMIENERAVERVEEIAAVGGVDVVLVGSNDLAIELGAPADFRSDKFRQALTRVSKACRKYGKVMGLAGIYDTPDIHDWAIHSLGVRFMLCQQDSGLIAGAAAKCLAAVESVENTPSSTLKNGST</sequence>
<proteinExistence type="inferred from homology"/>
<dbReference type="Gene3D" id="3.20.20.60">
    <property type="entry name" value="Phosphoenolpyruvate-binding domains"/>
    <property type="match status" value="1"/>
</dbReference>
<dbReference type="Pfam" id="PF03328">
    <property type="entry name" value="HpcH_HpaI"/>
    <property type="match status" value="1"/>
</dbReference>
<dbReference type="PANTHER" id="PTHR30502:SF0">
    <property type="entry name" value="PHOSPHOENOLPYRUVATE CARBOXYLASE FAMILY PROTEIN"/>
    <property type="match status" value="1"/>
</dbReference>
<dbReference type="InterPro" id="IPR005000">
    <property type="entry name" value="Aldolase/citrate-lyase_domain"/>
</dbReference>
<dbReference type="OrthoDB" id="2326446at2759"/>
<dbReference type="InterPro" id="IPR015813">
    <property type="entry name" value="Pyrv/PenolPyrv_kinase-like_dom"/>
</dbReference>
<comment type="similarity">
    <text evidence="1">Belongs to the HpcH/HpaI aldolase family.</text>
</comment>
<evidence type="ECO:0000259" key="4">
    <source>
        <dbReference type="Pfam" id="PF03328"/>
    </source>
</evidence>
<evidence type="ECO:0000256" key="3">
    <source>
        <dbReference type="ARBA" id="ARBA00023239"/>
    </source>
</evidence>
<evidence type="ECO:0000256" key="1">
    <source>
        <dbReference type="ARBA" id="ARBA00005568"/>
    </source>
</evidence>
<reference evidence="5" key="1">
    <citation type="journal article" date="2020" name="BMC Genomics">
        <title>Correction to: Identification and distribution of gene clusters required for synthesis of sphingolipid metabolism inhibitors in diverse species of the filamentous fungus Fusarium.</title>
        <authorList>
            <person name="Kim H.S."/>
            <person name="Lohmar J.M."/>
            <person name="Busman M."/>
            <person name="Brown D.W."/>
            <person name="Naumann T.A."/>
            <person name="Divon H.H."/>
            <person name="Lysoe E."/>
            <person name="Uhlig S."/>
            <person name="Proctor R.H."/>
        </authorList>
    </citation>
    <scope>NUCLEOTIDE SEQUENCE</scope>
    <source>
        <strain evidence="5">NRRL 20472</strain>
    </source>
</reference>
<dbReference type="SUPFAM" id="SSF51621">
    <property type="entry name" value="Phosphoenolpyruvate/pyruvate domain"/>
    <property type="match status" value="1"/>
</dbReference>
<dbReference type="AlphaFoldDB" id="A0A8H4TL52"/>
<gene>
    <name evidence="5" type="ORF">FSARC_10568</name>
</gene>
<dbReference type="InterPro" id="IPR050251">
    <property type="entry name" value="HpcH-HpaI_aldolase"/>
</dbReference>
<keyword evidence="3" id="KW-0456">Lyase</keyword>
<protein>
    <recommendedName>
        <fullName evidence="4">HpcH/HpaI aldolase/citrate lyase domain-containing protein</fullName>
    </recommendedName>
</protein>
<feature type="domain" description="HpcH/HpaI aldolase/citrate lyase" evidence="4">
    <location>
        <begin position="27"/>
        <end position="213"/>
    </location>
</feature>
<dbReference type="Proteomes" id="UP000622797">
    <property type="component" value="Unassembled WGS sequence"/>
</dbReference>
<evidence type="ECO:0000313" key="6">
    <source>
        <dbReference type="Proteomes" id="UP000622797"/>
    </source>
</evidence>
<name>A0A8H4TL52_9HYPO</name>
<dbReference type="GO" id="GO:0016832">
    <property type="term" value="F:aldehyde-lyase activity"/>
    <property type="evidence" value="ECO:0007669"/>
    <property type="project" value="TreeGrafter"/>
</dbReference>
<dbReference type="GO" id="GO:0005737">
    <property type="term" value="C:cytoplasm"/>
    <property type="evidence" value="ECO:0007669"/>
    <property type="project" value="TreeGrafter"/>
</dbReference>
<evidence type="ECO:0000313" key="5">
    <source>
        <dbReference type="EMBL" id="KAF4960073.1"/>
    </source>
</evidence>
<organism evidence="5 6">
    <name type="scientific">Fusarium sarcochroum</name>
    <dbReference type="NCBI Taxonomy" id="1208366"/>
    <lineage>
        <taxon>Eukaryota</taxon>
        <taxon>Fungi</taxon>
        <taxon>Dikarya</taxon>
        <taxon>Ascomycota</taxon>
        <taxon>Pezizomycotina</taxon>
        <taxon>Sordariomycetes</taxon>
        <taxon>Hypocreomycetidae</taxon>
        <taxon>Hypocreales</taxon>
        <taxon>Nectriaceae</taxon>
        <taxon>Fusarium</taxon>
        <taxon>Fusarium lateritium species complex</taxon>
    </lineage>
</organism>
<keyword evidence="6" id="KW-1185">Reference proteome</keyword>
<dbReference type="InterPro" id="IPR040442">
    <property type="entry name" value="Pyrv_kinase-like_dom_sf"/>
</dbReference>